<dbReference type="GO" id="GO:0004712">
    <property type="term" value="F:protein serine/threonine/tyrosine kinase activity"/>
    <property type="evidence" value="ECO:0007669"/>
    <property type="project" value="UniProtKB-UniRule"/>
</dbReference>
<dbReference type="Pfam" id="PF02603">
    <property type="entry name" value="Hpr_kinase_N"/>
    <property type="match status" value="1"/>
</dbReference>
<evidence type="ECO:0000256" key="5">
    <source>
        <dbReference type="ARBA" id="ARBA00022679"/>
    </source>
</evidence>
<evidence type="ECO:0000313" key="17">
    <source>
        <dbReference type="EMBL" id="SHF36182.1"/>
    </source>
</evidence>
<evidence type="ECO:0000313" key="18">
    <source>
        <dbReference type="Proteomes" id="UP000184088"/>
    </source>
</evidence>
<evidence type="ECO:0000256" key="7">
    <source>
        <dbReference type="ARBA" id="ARBA00022741"/>
    </source>
</evidence>
<dbReference type="PANTHER" id="PTHR30305">
    <property type="entry name" value="PROTEIN YJDM-RELATED"/>
    <property type="match status" value="1"/>
</dbReference>
<dbReference type="InterPro" id="IPR011126">
    <property type="entry name" value="Hpr_kin/Pase_Hpr_N"/>
</dbReference>
<feature type="binding site" evidence="14">
    <location>
        <position position="202"/>
    </location>
    <ligand>
        <name>Mg(2+)</name>
        <dbReference type="ChEBI" id="CHEBI:18420"/>
    </ligand>
</feature>
<dbReference type="Gene3D" id="3.40.50.300">
    <property type="entry name" value="P-loop containing nucleotide triphosphate hydrolases"/>
    <property type="match status" value="1"/>
</dbReference>
<dbReference type="InterPro" id="IPR028979">
    <property type="entry name" value="Ser_kin/Pase_Hpr-like_N_sf"/>
</dbReference>
<evidence type="ECO:0000256" key="14">
    <source>
        <dbReference type="HAMAP-Rule" id="MF_01249"/>
    </source>
</evidence>
<feature type="active site" description="Proton acceptor; for phosphorylation activity. Proton donor; for dephosphorylation activity" evidence="14">
    <location>
        <position position="177"/>
    </location>
</feature>
<evidence type="ECO:0000256" key="11">
    <source>
        <dbReference type="ARBA" id="ARBA00023268"/>
    </source>
</evidence>
<dbReference type="GO" id="GO:0000287">
    <property type="term" value="F:magnesium ion binding"/>
    <property type="evidence" value="ECO:0007669"/>
    <property type="project" value="UniProtKB-UniRule"/>
</dbReference>
<feature type="domain" description="HPr kinase/phosphorylase C-terminal" evidence="16">
    <location>
        <begin position="130"/>
        <end position="298"/>
    </location>
</feature>
<evidence type="ECO:0000256" key="13">
    <source>
        <dbReference type="ARBA" id="ARBA00047657"/>
    </source>
</evidence>
<keyword evidence="4 14" id="KW-0723">Serine/threonine-protein kinase</keyword>
<dbReference type="HAMAP" id="MF_01249">
    <property type="entry name" value="HPr_kinase"/>
    <property type="match status" value="1"/>
</dbReference>
<evidence type="ECO:0000256" key="2">
    <source>
        <dbReference type="ARBA" id="ARBA00001946"/>
    </source>
</evidence>
<keyword evidence="12 14" id="KW-0119">Carbohydrate metabolism</keyword>
<feature type="domain" description="HPr(Ser) kinase/phosphorylase N-terminal" evidence="15">
    <location>
        <begin position="5"/>
        <end position="127"/>
    </location>
</feature>
<evidence type="ECO:0000256" key="9">
    <source>
        <dbReference type="ARBA" id="ARBA00022840"/>
    </source>
</evidence>
<keyword evidence="7 14" id="KW-0547">Nucleotide-binding</keyword>
<dbReference type="EMBL" id="FQVH01000019">
    <property type="protein sequence ID" value="SHF36182.1"/>
    <property type="molecule type" value="Genomic_DNA"/>
</dbReference>
<dbReference type="InterPro" id="IPR027417">
    <property type="entry name" value="P-loop_NTPase"/>
</dbReference>
<feature type="region of interest" description="Important for the catalytic mechanism of both phosphorylation and dephosphorylation" evidence="14">
    <location>
        <begin position="201"/>
        <end position="210"/>
    </location>
</feature>
<dbReference type="AlphaFoldDB" id="A0A1M5B1W9"/>
<feature type="binding site" evidence="14">
    <location>
        <begin position="153"/>
        <end position="160"/>
    </location>
    <ligand>
        <name>ATP</name>
        <dbReference type="ChEBI" id="CHEBI:30616"/>
    </ligand>
</feature>
<keyword evidence="8 14" id="KW-0418">Kinase</keyword>
<dbReference type="NCBIfam" id="TIGR00679">
    <property type="entry name" value="hpr-ser"/>
    <property type="match status" value="1"/>
</dbReference>
<dbReference type="EC" id="2.7.11.-" evidence="14"/>
<dbReference type="InterPro" id="IPR011104">
    <property type="entry name" value="Hpr_kin/Pase_C"/>
</dbReference>
<evidence type="ECO:0000256" key="8">
    <source>
        <dbReference type="ARBA" id="ARBA00022777"/>
    </source>
</evidence>
<comment type="cofactor">
    <cofactor evidence="2 14">
        <name>Mg(2+)</name>
        <dbReference type="ChEBI" id="CHEBI:18420"/>
    </cofactor>
</comment>
<name>A0A1M5B1W9_9THEO</name>
<evidence type="ECO:0000256" key="3">
    <source>
        <dbReference type="ARBA" id="ARBA00006883"/>
    </source>
</evidence>
<comment type="subunit">
    <text evidence="14">Homohexamer.</text>
</comment>
<feature type="active site" evidence="14">
    <location>
        <position position="243"/>
    </location>
</feature>
<dbReference type="GO" id="GO:0000155">
    <property type="term" value="F:phosphorelay sensor kinase activity"/>
    <property type="evidence" value="ECO:0007669"/>
    <property type="project" value="InterPro"/>
</dbReference>
<dbReference type="GO" id="GO:0005524">
    <property type="term" value="F:ATP binding"/>
    <property type="evidence" value="ECO:0007669"/>
    <property type="project" value="UniProtKB-UniRule"/>
</dbReference>
<comment type="catalytic activity">
    <reaction evidence="1 14">
        <text>[HPr protein]-L-serine + ATP = [HPr protein]-O-phospho-L-serine + ADP + H(+)</text>
        <dbReference type="Rhea" id="RHEA:46600"/>
        <dbReference type="Rhea" id="RHEA-COMP:11602"/>
        <dbReference type="Rhea" id="RHEA-COMP:11603"/>
        <dbReference type="ChEBI" id="CHEBI:15378"/>
        <dbReference type="ChEBI" id="CHEBI:29999"/>
        <dbReference type="ChEBI" id="CHEBI:30616"/>
        <dbReference type="ChEBI" id="CHEBI:83421"/>
        <dbReference type="ChEBI" id="CHEBI:456216"/>
    </reaction>
</comment>
<feature type="region of interest" description="Important for the catalytic mechanism of dephosphorylation" evidence="14">
    <location>
        <begin position="264"/>
        <end position="269"/>
    </location>
</feature>
<dbReference type="CDD" id="cd01918">
    <property type="entry name" value="HprK_C"/>
    <property type="match status" value="1"/>
</dbReference>
<dbReference type="Pfam" id="PF07475">
    <property type="entry name" value="Hpr_kinase_C"/>
    <property type="match status" value="1"/>
</dbReference>
<comment type="domain">
    <text evidence="14">The Walker A ATP-binding motif also binds Pi and PPi.</text>
</comment>
<evidence type="ECO:0000256" key="10">
    <source>
        <dbReference type="ARBA" id="ARBA00022842"/>
    </source>
</evidence>
<dbReference type="InterPro" id="IPR003755">
    <property type="entry name" value="HPr(Ser)_kin/Pase"/>
</dbReference>
<evidence type="ECO:0000256" key="4">
    <source>
        <dbReference type="ARBA" id="ARBA00022527"/>
    </source>
</evidence>
<evidence type="ECO:0000259" key="16">
    <source>
        <dbReference type="Pfam" id="PF07475"/>
    </source>
</evidence>
<dbReference type="SUPFAM" id="SSF53795">
    <property type="entry name" value="PEP carboxykinase-like"/>
    <property type="match status" value="1"/>
</dbReference>
<dbReference type="GO" id="GO:0006109">
    <property type="term" value="P:regulation of carbohydrate metabolic process"/>
    <property type="evidence" value="ECO:0007669"/>
    <property type="project" value="UniProtKB-UniRule"/>
</dbReference>
<comment type="miscellaneous">
    <text evidence="14">Both phosphorylation and phosphorolysis are carried out by the same active site and suggest a common mechanism for both reactions.</text>
</comment>
<comment type="function">
    <text evidence="14">Catalyzes the ATP- as well as the pyrophosphate-dependent phosphorylation of a specific serine residue in HPr, a phosphocarrier protein of the phosphoenolpyruvate-dependent sugar phosphotransferase system (PTS). HprK/P also catalyzes the pyrophosphate-producing, inorganic phosphate-dependent dephosphorylation (phosphorolysis) of seryl-phosphorylated HPr (P-Ser-HPr). The two antagonistic activities of HprK/P are regulated by several intracellular metabolites, which change their concentration in response to the absence or presence of rapidly metabolisable carbon sources (glucose, fructose, etc.) in the growth medium. Therefore, by controlling the phosphorylation state of HPr, HPrK/P is a sensor enzyme that plays a major role in the regulation of carbon metabolism and sugar transport: it mediates carbon catabolite repression (CCR), and regulates PTS-catalyzed carbohydrate uptake and inducer exclusion.</text>
</comment>
<keyword evidence="18" id="KW-1185">Reference proteome</keyword>
<keyword evidence="6 14" id="KW-0479">Metal-binding</keyword>
<evidence type="ECO:0000256" key="12">
    <source>
        <dbReference type="ARBA" id="ARBA00023277"/>
    </source>
</evidence>
<proteinExistence type="inferred from homology"/>
<dbReference type="GO" id="GO:0004674">
    <property type="term" value="F:protein serine/threonine kinase activity"/>
    <property type="evidence" value="ECO:0007669"/>
    <property type="project" value="UniProtKB-KW"/>
</dbReference>
<dbReference type="FunFam" id="3.40.50.300:FF:000174">
    <property type="entry name" value="HPr kinase/phosphorylase"/>
    <property type="match status" value="1"/>
</dbReference>
<keyword evidence="9 14" id="KW-0067">ATP-binding</keyword>
<dbReference type="STRING" id="1121256.SAMN02746089_01768"/>
<dbReference type="Proteomes" id="UP000184088">
    <property type="component" value="Unassembled WGS sequence"/>
</dbReference>
<protein>
    <recommendedName>
        <fullName evidence="14">HPr kinase/phosphorylase</fullName>
        <shortName evidence="14">HPrK/P</shortName>
        <ecNumber evidence="14">2.7.11.-</ecNumber>
        <ecNumber evidence="14">2.7.4.-</ecNumber>
    </recommendedName>
    <alternativeName>
        <fullName evidence="14">HPr(Ser) kinase/phosphorylase</fullName>
    </alternativeName>
</protein>
<accession>A0A1M5B1W9</accession>
<keyword evidence="11 14" id="KW-0511">Multifunctional enzyme</keyword>
<feature type="binding site" evidence="14">
    <location>
        <position position="160"/>
    </location>
    <ligand>
        <name>Mg(2+)</name>
        <dbReference type="ChEBI" id="CHEBI:18420"/>
    </ligand>
</feature>
<dbReference type="EC" id="2.7.4.-" evidence="14"/>
<organism evidence="17 18">
    <name type="scientific">Caldanaerobius fijiensis DSM 17918</name>
    <dbReference type="NCBI Taxonomy" id="1121256"/>
    <lineage>
        <taxon>Bacteria</taxon>
        <taxon>Bacillati</taxon>
        <taxon>Bacillota</taxon>
        <taxon>Clostridia</taxon>
        <taxon>Thermoanaerobacterales</taxon>
        <taxon>Thermoanaerobacteraceae</taxon>
        <taxon>Caldanaerobius</taxon>
    </lineage>
</organism>
<gene>
    <name evidence="14" type="primary">hprK</name>
    <name evidence="17" type="ORF">SAMN02746089_01768</name>
</gene>
<comment type="catalytic activity">
    <reaction evidence="13 14">
        <text>[HPr protein]-O-phospho-L-serine + phosphate + H(+) = [HPr protein]-L-serine + diphosphate</text>
        <dbReference type="Rhea" id="RHEA:46604"/>
        <dbReference type="Rhea" id="RHEA-COMP:11602"/>
        <dbReference type="Rhea" id="RHEA-COMP:11603"/>
        <dbReference type="ChEBI" id="CHEBI:15378"/>
        <dbReference type="ChEBI" id="CHEBI:29999"/>
        <dbReference type="ChEBI" id="CHEBI:33019"/>
        <dbReference type="ChEBI" id="CHEBI:43474"/>
        <dbReference type="ChEBI" id="CHEBI:83421"/>
    </reaction>
</comment>
<keyword evidence="5 14" id="KW-0808">Transferase</keyword>
<feature type="active site" evidence="14">
    <location>
        <position position="138"/>
    </location>
</feature>
<comment type="similarity">
    <text evidence="3 14">Belongs to the HPrK/P family.</text>
</comment>
<evidence type="ECO:0000259" key="15">
    <source>
        <dbReference type="Pfam" id="PF02603"/>
    </source>
</evidence>
<dbReference type="SUPFAM" id="SSF75138">
    <property type="entry name" value="HprK N-terminal domain-like"/>
    <property type="match status" value="1"/>
</dbReference>
<dbReference type="Gene3D" id="3.40.1390.20">
    <property type="entry name" value="HprK N-terminal domain-like"/>
    <property type="match status" value="1"/>
</dbReference>
<sequence>MAISITVEKMIKDLGLEVVVEAKEKIPITTIDINRPGLQLDGYYKHFAYERVQVMGMVETSFFNSLSDELKYERADRLLSYAIPCLIVTRGLDIRPEIINAAQKYGRYLLRTTEESTKFINRLINYLNEELAPRITLHGVLVDVYGLGILILGESGIGKSETALELVKRGHRLVADDAVEIRKVGENTLVGSAPELIRHFIEIRGIGILDVKNLYGVGAIRNSKEIDMIVQLEEWQEGKYYDRLGLEDEYMEIMGINRPKLTIPVRPGRNLAIIMEVAAMNHRQKTMGYNAAQELNRRLLQQIDSGEEG</sequence>
<dbReference type="PANTHER" id="PTHR30305:SF1">
    <property type="entry name" value="HPR KINASE_PHOSPHORYLASE"/>
    <property type="match status" value="1"/>
</dbReference>
<reference evidence="17 18" key="1">
    <citation type="submission" date="2016-11" db="EMBL/GenBank/DDBJ databases">
        <authorList>
            <person name="Jaros S."/>
            <person name="Januszkiewicz K."/>
            <person name="Wedrychowicz H."/>
        </authorList>
    </citation>
    <scope>NUCLEOTIDE SEQUENCE [LARGE SCALE GENOMIC DNA]</scope>
    <source>
        <strain evidence="17 18">DSM 17918</strain>
    </source>
</reference>
<keyword evidence="10 14" id="KW-0460">Magnesium</keyword>
<feature type="active site" evidence="14">
    <location>
        <position position="159"/>
    </location>
</feature>
<evidence type="ECO:0000256" key="1">
    <source>
        <dbReference type="ARBA" id="ARBA00001120"/>
    </source>
</evidence>
<evidence type="ECO:0000256" key="6">
    <source>
        <dbReference type="ARBA" id="ARBA00022723"/>
    </source>
</evidence>